<dbReference type="InterPro" id="IPR050697">
    <property type="entry name" value="Adenylyl/Guanylyl_Cyclase_3/4"/>
</dbReference>
<proteinExistence type="predicted"/>
<dbReference type="SMART" id="SM00044">
    <property type="entry name" value="CYCc"/>
    <property type="match status" value="1"/>
</dbReference>
<evidence type="ECO:0000313" key="2">
    <source>
        <dbReference type="EMBL" id="AIF84562.1"/>
    </source>
</evidence>
<dbReference type="CDD" id="cd07302">
    <property type="entry name" value="CHD"/>
    <property type="match status" value="1"/>
</dbReference>
<keyword evidence="3" id="KW-1185">Reference proteome</keyword>
<dbReference type="KEGG" id="nev:NTE_02513"/>
<dbReference type="Pfam" id="PF00211">
    <property type="entry name" value="Guanylate_cyc"/>
    <property type="match status" value="1"/>
</dbReference>
<dbReference type="InterPro" id="IPR029787">
    <property type="entry name" value="Nucleotide_cyclase"/>
</dbReference>
<dbReference type="AlphaFoldDB" id="A0A075MV81"/>
<sequence length="260" mass="28504">MFYVKGIHFRFGQIFLPAKGNVGSGALLSPTIDLKQIQARAERTIEKGVQIDLSTALCKRYLRRHANQKTSVVVLYVDIDGSTKLTQSVPSTQLALILQLFSQEMSLLVSNYGGYVLKYVGDAVIALFPAEHDVERACKNALECGWTMLEAIGGGINPALKSHGLPELGIKVSMDYGEVLVVLYGKSLENSHIDIIGSNISMAAKMLAFAPSGSIIMGMRARDNLGKAGGKDIQEIHDPDWSYTDEKTGGRYRLYRSSRF</sequence>
<dbReference type="eggNOG" id="arCOG07810">
    <property type="taxonomic scope" value="Archaea"/>
</dbReference>
<feature type="domain" description="Guanylate cyclase" evidence="1">
    <location>
        <begin position="73"/>
        <end position="207"/>
    </location>
</feature>
<organism evidence="2 3">
    <name type="scientific">Candidatus Nitrososphaera evergladensis SR1</name>
    <dbReference type="NCBI Taxonomy" id="1459636"/>
    <lineage>
        <taxon>Archaea</taxon>
        <taxon>Nitrososphaerota</taxon>
        <taxon>Nitrososphaeria</taxon>
        <taxon>Nitrososphaerales</taxon>
        <taxon>Nitrososphaeraceae</taxon>
        <taxon>Nitrososphaera</taxon>
    </lineage>
</organism>
<dbReference type="Gene3D" id="3.30.70.1230">
    <property type="entry name" value="Nucleotide cyclase"/>
    <property type="match status" value="1"/>
</dbReference>
<dbReference type="SUPFAM" id="SSF55073">
    <property type="entry name" value="Nucleotide cyclase"/>
    <property type="match status" value="1"/>
</dbReference>
<dbReference type="GO" id="GO:0035556">
    <property type="term" value="P:intracellular signal transduction"/>
    <property type="evidence" value="ECO:0007669"/>
    <property type="project" value="InterPro"/>
</dbReference>
<dbReference type="InterPro" id="IPR001054">
    <property type="entry name" value="A/G_cyclase"/>
</dbReference>
<dbReference type="PROSITE" id="PS50125">
    <property type="entry name" value="GUANYLATE_CYCLASE_2"/>
    <property type="match status" value="1"/>
</dbReference>
<dbReference type="EMBL" id="CP007174">
    <property type="protein sequence ID" value="AIF84562.1"/>
    <property type="molecule type" value="Genomic_DNA"/>
</dbReference>
<evidence type="ECO:0000313" key="3">
    <source>
        <dbReference type="Proteomes" id="UP000028194"/>
    </source>
</evidence>
<dbReference type="GO" id="GO:0009190">
    <property type="term" value="P:cyclic nucleotide biosynthetic process"/>
    <property type="evidence" value="ECO:0007669"/>
    <property type="project" value="InterPro"/>
</dbReference>
<dbReference type="PANTHER" id="PTHR43081">
    <property type="entry name" value="ADENYLATE CYCLASE, TERMINAL-DIFFERENTIATION SPECIFIC-RELATED"/>
    <property type="match status" value="1"/>
</dbReference>
<dbReference type="STRING" id="1459636.NTE_02513"/>
<dbReference type="HOGENOM" id="CLU_057456_1_0_2"/>
<protein>
    <submittedName>
        <fullName evidence="2">Family 3 adenylate cyclase</fullName>
    </submittedName>
</protein>
<reference evidence="2 3" key="1">
    <citation type="journal article" date="2014" name="PLoS ONE">
        <title>Genome Sequence of Candidatus Nitrososphaera evergladensis from Group I.1b Enriched from Everglades Soil Reveals Novel Genomic Features of the Ammonia-Oxidizing Archaea.</title>
        <authorList>
            <person name="Zhalnina K.V."/>
            <person name="Dias R."/>
            <person name="Leonard M.T."/>
            <person name="Dorr de Quadros P."/>
            <person name="Camargo F.A."/>
            <person name="Drew J.C."/>
            <person name="Farmerie W.G."/>
            <person name="Daroub S.H."/>
            <person name="Triplett E.W."/>
        </authorList>
    </citation>
    <scope>NUCLEOTIDE SEQUENCE [LARGE SCALE GENOMIC DNA]</scope>
    <source>
        <strain evidence="2 3">SR1</strain>
    </source>
</reference>
<name>A0A075MV81_9ARCH</name>
<evidence type="ECO:0000259" key="1">
    <source>
        <dbReference type="PROSITE" id="PS50125"/>
    </source>
</evidence>
<dbReference type="Proteomes" id="UP000028194">
    <property type="component" value="Chromosome"/>
</dbReference>
<dbReference type="PANTHER" id="PTHR43081:SF1">
    <property type="entry name" value="ADENYLATE CYCLASE, TERMINAL-DIFFERENTIATION SPECIFIC"/>
    <property type="match status" value="1"/>
</dbReference>
<gene>
    <name evidence="2" type="ORF">NTE_02513</name>
</gene>
<accession>A0A075MV81</accession>